<name>A0A497EN28_9CREN</name>
<dbReference type="Proteomes" id="UP000278475">
    <property type="component" value="Unassembled WGS sequence"/>
</dbReference>
<evidence type="ECO:0000259" key="2">
    <source>
        <dbReference type="Pfam" id="PF01370"/>
    </source>
</evidence>
<organism evidence="3 4">
    <name type="scientific">Thermoproteota archaeon</name>
    <dbReference type="NCBI Taxonomy" id="2056631"/>
    <lineage>
        <taxon>Archaea</taxon>
        <taxon>Thermoproteota</taxon>
    </lineage>
</organism>
<reference evidence="3 4" key="1">
    <citation type="submission" date="2018-06" db="EMBL/GenBank/DDBJ databases">
        <title>Extensive metabolic versatility and redundancy in microbially diverse, dynamic hydrothermal sediments.</title>
        <authorList>
            <person name="Dombrowski N."/>
            <person name="Teske A."/>
            <person name="Baker B.J."/>
        </authorList>
    </citation>
    <scope>NUCLEOTIDE SEQUENCE [LARGE SCALE GENOMIC DNA]</scope>
    <source>
        <strain evidence="3">B66_G16</strain>
    </source>
</reference>
<dbReference type="Gene3D" id="3.90.25.10">
    <property type="entry name" value="UDP-galactose 4-epimerase, domain 1"/>
    <property type="match status" value="1"/>
</dbReference>
<accession>A0A497EN28</accession>
<evidence type="ECO:0000313" key="3">
    <source>
        <dbReference type="EMBL" id="RLE48627.1"/>
    </source>
</evidence>
<protein>
    <recommendedName>
        <fullName evidence="2">NAD-dependent epimerase/dehydratase domain-containing protein</fullName>
    </recommendedName>
</protein>
<evidence type="ECO:0000313" key="4">
    <source>
        <dbReference type="Proteomes" id="UP000278475"/>
    </source>
</evidence>
<dbReference type="CDD" id="cd05256">
    <property type="entry name" value="UDP_AE_SDR_e"/>
    <property type="match status" value="1"/>
</dbReference>
<dbReference type="EMBL" id="QMQV01000065">
    <property type="protein sequence ID" value="RLE48627.1"/>
    <property type="molecule type" value="Genomic_DNA"/>
</dbReference>
<evidence type="ECO:0000256" key="1">
    <source>
        <dbReference type="ARBA" id="ARBA00007637"/>
    </source>
</evidence>
<sequence length="314" mass="34934">MAKRALVTGGAGFIGSHLVKRLVKSGFDVRVLDNFHSGRKENLTEVIDRIELIKGDIRNYKTVEKSVKGVDAIFHLAALIDVQESLRKPKTYHEVNSTGTLNLLKAATKQKITKFIYTSTCAVYGNPIRLPIDENHPLNPLSPYAASKLSAENYCKAFSKSYGLKTTILRLFNVYGPNQNTSKYSGVILEFIKRIRRDKPPIIFGDGNQTRDFIYVEDVADFLIKALEIDANGVFNIGTGKQTSINQLASTLLKITGKSHLKPIYEKPRPGDIKHSVADISKAVKTFHIKPKTSLEEGLKIMINSVNNPEYSAI</sequence>
<proteinExistence type="inferred from homology"/>
<dbReference type="Gene3D" id="3.40.50.720">
    <property type="entry name" value="NAD(P)-binding Rossmann-like Domain"/>
    <property type="match status" value="1"/>
</dbReference>
<comment type="caution">
    <text evidence="3">The sequence shown here is derived from an EMBL/GenBank/DDBJ whole genome shotgun (WGS) entry which is preliminary data.</text>
</comment>
<comment type="similarity">
    <text evidence="1">Belongs to the NAD(P)-dependent epimerase/dehydratase family.</text>
</comment>
<dbReference type="InterPro" id="IPR036291">
    <property type="entry name" value="NAD(P)-bd_dom_sf"/>
</dbReference>
<dbReference type="InterPro" id="IPR001509">
    <property type="entry name" value="Epimerase_deHydtase"/>
</dbReference>
<dbReference type="AlphaFoldDB" id="A0A497EN28"/>
<dbReference type="PANTHER" id="PTHR43000">
    <property type="entry name" value="DTDP-D-GLUCOSE 4,6-DEHYDRATASE-RELATED"/>
    <property type="match status" value="1"/>
</dbReference>
<feature type="domain" description="NAD-dependent epimerase/dehydratase" evidence="2">
    <location>
        <begin position="5"/>
        <end position="238"/>
    </location>
</feature>
<gene>
    <name evidence="3" type="ORF">DRJ31_06840</name>
</gene>
<dbReference type="SUPFAM" id="SSF51735">
    <property type="entry name" value="NAD(P)-binding Rossmann-fold domains"/>
    <property type="match status" value="1"/>
</dbReference>
<dbReference type="Pfam" id="PF01370">
    <property type="entry name" value="Epimerase"/>
    <property type="match status" value="1"/>
</dbReference>